<dbReference type="OrthoDB" id="10477813at2759"/>
<sequence>MAADTLFTVLIFQSFCAPDGGAASTSTFKVSSKGKAVVVDLSSTLKRKHVCLAGSSDRFEALSVELEDSNDVVADDIDTEQDVVDDDNRTNQLKFSPRKPRLASLVVAHLVRFLMATKQENLDKGKKKMNNSPAKGYDHAVNGRIWLIWKSACIVDVLYVFGQYITCSVQVQHQKVFFSTVYACNDGVSRRELWSHMCSISVGVACAILAKAFLAKVEELESLQLALLRGDLVRNGHIDQGNEKSAGPNGFTAFFFKSVWGIVGRNFLKAGRSSLSPYLFVLAMDVLSKLLDVAAINALFKYHPKCIRVRLAHLMFADDLVIFSKGTTDLMELALMTTCTRFKVGRLLVRKSLLGAILKLAWSAYLYVIWKQRNKRHFGASFLIEDAILVQIKEIVRARLGGRPINRTDLVNASLCASWVSLVNLFA</sequence>
<accession>A0A5B6WPI2</accession>
<gene>
    <name evidence="2" type="ORF">EPI10_005300</name>
</gene>
<protein>
    <submittedName>
        <fullName evidence="2">DNA ligase</fullName>
    </submittedName>
</protein>
<name>A0A5B6WPI2_9ROSI</name>
<organism evidence="2 3">
    <name type="scientific">Gossypium australe</name>
    <dbReference type="NCBI Taxonomy" id="47621"/>
    <lineage>
        <taxon>Eukaryota</taxon>
        <taxon>Viridiplantae</taxon>
        <taxon>Streptophyta</taxon>
        <taxon>Embryophyta</taxon>
        <taxon>Tracheophyta</taxon>
        <taxon>Spermatophyta</taxon>
        <taxon>Magnoliopsida</taxon>
        <taxon>eudicotyledons</taxon>
        <taxon>Gunneridae</taxon>
        <taxon>Pentapetalae</taxon>
        <taxon>rosids</taxon>
        <taxon>malvids</taxon>
        <taxon>Malvales</taxon>
        <taxon>Malvaceae</taxon>
        <taxon>Malvoideae</taxon>
        <taxon>Gossypium</taxon>
    </lineage>
</organism>
<evidence type="ECO:0000313" key="3">
    <source>
        <dbReference type="Proteomes" id="UP000325315"/>
    </source>
</evidence>
<reference evidence="3" key="1">
    <citation type="journal article" date="2019" name="Plant Biotechnol. J.">
        <title>Genome sequencing of the Australian wild diploid species Gossypium australe highlights disease resistance and delayed gland morphogenesis.</title>
        <authorList>
            <person name="Cai Y."/>
            <person name="Cai X."/>
            <person name="Wang Q."/>
            <person name="Wang P."/>
            <person name="Zhang Y."/>
            <person name="Cai C."/>
            <person name="Xu Y."/>
            <person name="Wang K."/>
            <person name="Zhou Z."/>
            <person name="Wang C."/>
            <person name="Geng S."/>
            <person name="Li B."/>
            <person name="Dong Q."/>
            <person name="Hou Y."/>
            <person name="Wang H."/>
            <person name="Ai P."/>
            <person name="Liu Z."/>
            <person name="Yi F."/>
            <person name="Sun M."/>
            <person name="An G."/>
            <person name="Cheng J."/>
            <person name="Zhang Y."/>
            <person name="Shi Q."/>
            <person name="Xie Y."/>
            <person name="Shi X."/>
            <person name="Chang Y."/>
            <person name="Huang F."/>
            <person name="Chen Y."/>
            <person name="Hong S."/>
            <person name="Mi L."/>
            <person name="Sun Q."/>
            <person name="Zhang L."/>
            <person name="Zhou B."/>
            <person name="Peng R."/>
            <person name="Zhang X."/>
            <person name="Liu F."/>
        </authorList>
    </citation>
    <scope>NUCLEOTIDE SEQUENCE [LARGE SCALE GENOMIC DNA]</scope>
    <source>
        <strain evidence="3">cv. PA1801</strain>
    </source>
</reference>
<feature type="signal peptide" evidence="1">
    <location>
        <begin position="1"/>
        <end position="22"/>
    </location>
</feature>
<keyword evidence="1" id="KW-0732">Signal</keyword>
<dbReference type="EMBL" id="SMMG02000002">
    <property type="protein sequence ID" value="KAA3483104.1"/>
    <property type="molecule type" value="Genomic_DNA"/>
</dbReference>
<feature type="chain" id="PRO_5023000476" evidence="1">
    <location>
        <begin position="23"/>
        <end position="427"/>
    </location>
</feature>
<evidence type="ECO:0000313" key="2">
    <source>
        <dbReference type="EMBL" id="KAA3483104.1"/>
    </source>
</evidence>
<proteinExistence type="predicted"/>
<keyword evidence="3" id="KW-1185">Reference proteome</keyword>
<dbReference type="Proteomes" id="UP000325315">
    <property type="component" value="Unassembled WGS sequence"/>
</dbReference>
<dbReference type="GO" id="GO:0016874">
    <property type="term" value="F:ligase activity"/>
    <property type="evidence" value="ECO:0007669"/>
    <property type="project" value="UniProtKB-KW"/>
</dbReference>
<comment type="caution">
    <text evidence="2">The sequence shown here is derived from an EMBL/GenBank/DDBJ whole genome shotgun (WGS) entry which is preliminary data.</text>
</comment>
<dbReference type="AlphaFoldDB" id="A0A5B6WPI2"/>
<evidence type="ECO:0000256" key="1">
    <source>
        <dbReference type="SAM" id="SignalP"/>
    </source>
</evidence>
<keyword evidence="2" id="KW-0436">Ligase</keyword>